<dbReference type="PANTHER" id="PTHR47955:SF8">
    <property type="entry name" value="CYTOCHROME P450 71D11-LIKE"/>
    <property type="match status" value="1"/>
</dbReference>
<dbReference type="PROSITE" id="PS00086">
    <property type="entry name" value="CYTOCHROME_P450"/>
    <property type="match status" value="1"/>
</dbReference>
<dbReference type="InterPro" id="IPR017972">
    <property type="entry name" value="Cyt_P450_CS"/>
</dbReference>
<dbReference type="RefSeq" id="XP_022751610.1">
    <property type="nucleotide sequence ID" value="XM_022895875.1"/>
</dbReference>
<keyword evidence="11" id="KW-1185">Reference proteome</keyword>
<sequence length="508" mass="57811">MENHLPYFLTLFPLVYFIFMALRTWMKPKANGSASRLPPGPPKLPLIGNLHLFIDTEIHRCLARLAQKYGPVMHMQLGEVPTVVISSPEGAKEVMKTHDSIFSERPYLYAAESLTYNFKDIAFSRGEYLRQIRKICATELLSQRRVQSFRSIREEEMTNLIRTISSKAGQSIKLRNMLFSSALSIISRTAFGGKCKYQEAFQKLLPEIAEVFGGLSIVDMYPSIKLLHLINKMRPKNQRLCQKVDEILENIIREHRVRKSTAKGGEDEVADDLVQVLLDIQDHGDLELPLSTSSVKAITLNMFAAGGDTSSTVVEWAMAEMLRNPKIMEKAQAEVRCVFAGKRDIDEARVHDLKYLNQVIKETLRFHPPAPLLLPRECQESCEVNGWVIPAKTRIMVNAWAICRDQNYWAEAEKFHPERFNDNSISYKGTDFHYIPFGAGRRICPGMSFGIANVELTLANLLFHFDWQLPHGMKPEDLDMTEVLAGVVRRKVDLCLVPIPRDFGITSE</sequence>
<keyword evidence="6 8" id="KW-0408">Iron</keyword>
<evidence type="ECO:0000256" key="8">
    <source>
        <dbReference type="PIRSR" id="PIRSR602401-1"/>
    </source>
</evidence>
<keyword evidence="5 9" id="KW-0560">Oxidoreductase</keyword>
<organism evidence="11 12">
    <name type="scientific">Durio zibethinus</name>
    <name type="common">Durian</name>
    <dbReference type="NCBI Taxonomy" id="66656"/>
    <lineage>
        <taxon>Eukaryota</taxon>
        <taxon>Viridiplantae</taxon>
        <taxon>Streptophyta</taxon>
        <taxon>Embryophyta</taxon>
        <taxon>Tracheophyta</taxon>
        <taxon>Spermatophyta</taxon>
        <taxon>Magnoliopsida</taxon>
        <taxon>eudicotyledons</taxon>
        <taxon>Gunneridae</taxon>
        <taxon>Pentapetalae</taxon>
        <taxon>rosids</taxon>
        <taxon>malvids</taxon>
        <taxon>Malvales</taxon>
        <taxon>Malvaceae</taxon>
        <taxon>Helicteroideae</taxon>
        <taxon>Durio</taxon>
    </lineage>
</organism>
<dbReference type="KEGG" id="dzi:111300236"/>
<keyword evidence="10" id="KW-1133">Transmembrane helix</keyword>
<dbReference type="Gene3D" id="1.10.630.10">
    <property type="entry name" value="Cytochrome P450"/>
    <property type="match status" value="1"/>
</dbReference>
<dbReference type="GO" id="GO:0005506">
    <property type="term" value="F:iron ion binding"/>
    <property type="evidence" value="ECO:0007669"/>
    <property type="project" value="InterPro"/>
</dbReference>
<comment type="similarity">
    <text evidence="2 9">Belongs to the cytochrome P450 family.</text>
</comment>
<dbReference type="Proteomes" id="UP000515121">
    <property type="component" value="Unplaced"/>
</dbReference>
<dbReference type="Pfam" id="PF00067">
    <property type="entry name" value="p450"/>
    <property type="match status" value="1"/>
</dbReference>
<comment type="cofactor">
    <cofactor evidence="1 8">
        <name>heme</name>
        <dbReference type="ChEBI" id="CHEBI:30413"/>
    </cofactor>
</comment>
<evidence type="ECO:0000313" key="12">
    <source>
        <dbReference type="RefSeq" id="XP_022751610.1"/>
    </source>
</evidence>
<name>A0A6P5ZGI4_DURZI</name>
<keyword evidence="10" id="KW-0472">Membrane</keyword>
<dbReference type="FunFam" id="1.10.630.10:FF:000043">
    <property type="entry name" value="Cytochrome P450 99A2"/>
    <property type="match status" value="1"/>
</dbReference>
<dbReference type="InterPro" id="IPR002401">
    <property type="entry name" value="Cyt_P450_E_grp-I"/>
</dbReference>
<evidence type="ECO:0000256" key="10">
    <source>
        <dbReference type="SAM" id="Phobius"/>
    </source>
</evidence>
<keyword evidence="7 9" id="KW-0503">Monooxygenase</keyword>
<dbReference type="SUPFAM" id="SSF48264">
    <property type="entry name" value="Cytochrome P450"/>
    <property type="match status" value="1"/>
</dbReference>
<evidence type="ECO:0000256" key="4">
    <source>
        <dbReference type="ARBA" id="ARBA00022723"/>
    </source>
</evidence>
<dbReference type="InterPro" id="IPR001128">
    <property type="entry name" value="Cyt_P450"/>
</dbReference>
<evidence type="ECO:0000256" key="1">
    <source>
        <dbReference type="ARBA" id="ARBA00001971"/>
    </source>
</evidence>
<dbReference type="InterPro" id="IPR036396">
    <property type="entry name" value="Cyt_P450_sf"/>
</dbReference>
<reference evidence="12" key="1">
    <citation type="submission" date="2025-08" db="UniProtKB">
        <authorList>
            <consortium name="RefSeq"/>
        </authorList>
    </citation>
    <scope>IDENTIFICATION</scope>
    <source>
        <tissue evidence="12">Fruit stalk</tissue>
    </source>
</reference>
<dbReference type="GO" id="GO:0004497">
    <property type="term" value="F:monooxygenase activity"/>
    <property type="evidence" value="ECO:0007669"/>
    <property type="project" value="UniProtKB-KW"/>
</dbReference>
<dbReference type="PRINTS" id="PR00385">
    <property type="entry name" value="P450"/>
</dbReference>
<dbReference type="GeneID" id="111300236"/>
<gene>
    <name evidence="12" type="primary">LOC111300236</name>
</gene>
<proteinExistence type="inferred from homology"/>
<evidence type="ECO:0000256" key="7">
    <source>
        <dbReference type="ARBA" id="ARBA00023033"/>
    </source>
</evidence>
<accession>A0A6P5ZGI4</accession>
<evidence type="ECO:0000256" key="2">
    <source>
        <dbReference type="ARBA" id="ARBA00010617"/>
    </source>
</evidence>
<dbReference type="PANTHER" id="PTHR47955">
    <property type="entry name" value="CYTOCHROME P450 FAMILY 71 PROTEIN"/>
    <property type="match status" value="1"/>
</dbReference>
<evidence type="ECO:0000313" key="11">
    <source>
        <dbReference type="Proteomes" id="UP000515121"/>
    </source>
</evidence>
<feature type="transmembrane region" description="Helical" evidence="10">
    <location>
        <begin position="6"/>
        <end position="26"/>
    </location>
</feature>
<dbReference type="PRINTS" id="PR00463">
    <property type="entry name" value="EP450I"/>
</dbReference>
<evidence type="ECO:0000256" key="3">
    <source>
        <dbReference type="ARBA" id="ARBA00022617"/>
    </source>
</evidence>
<dbReference type="CDD" id="cd11072">
    <property type="entry name" value="CYP71-like"/>
    <property type="match status" value="1"/>
</dbReference>
<dbReference type="AlphaFoldDB" id="A0A6P5ZGI4"/>
<dbReference type="GO" id="GO:0020037">
    <property type="term" value="F:heme binding"/>
    <property type="evidence" value="ECO:0007669"/>
    <property type="project" value="InterPro"/>
</dbReference>
<evidence type="ECO:0000256" key="9">
    <source>
        <dbReference type="RuleBase" id="RU000461"/>
    </source>
</evidence>
<protein>
    <submittedName>
        <fullName evidence="12">Cytochrome P450 71D9-like</fullName>
    </submittedName>
</protein>
<dbReference type="OrthoDB" id="1470350at2759"/>
<dbReference type="GO" id="GO:0016705">
    <property type="term" value="F:oxidoreductase activity, acting on paired donors, with incorporation or reduction of molecular oxygen"/>
    <property type="evidence" value="ECO:0007669"/>
    <property type="project" value="InterPro"/>
</dbReference>
<evidence type="ECO:0000256" key="5">
    <source>
        <dbReference type="ARBA" id="ARBA00023002"/>
    </source>
</evidence>
<feature type="binding site" description="axial binding residue" evidence="8">
    <location>
        <position position="444"/>
    </location>
    <ligand>
        <name>heme</name>
        <dbReference type="ChEBI" id="CHEBI:30413"/>
    </ligand>
    <ligandPart>
        <name>Fe</name>
        <dbReference type="ChEBI" id="CHEBI:18248"/>
    </ligandPart>
</feature>
<keyword evidence="3 8" id="KW-0349">Heme</keyword>
<evidence type="ECO:0000256" key="6">
    <source>
        <dbReference type="ARBA" id="ARBA00023004"/>
    </source>
</evidence>
<keyword evidence="4 8" id="KW-0479">Metal-binding</keyword>
<keyword evidence="10" id="KW-0812">Transmembrane</keyword>